<name>K9L572_9CAUD</name>
<dbReference type="PANTHER" id="PTHR34934:SF1">
    <property type="entry name" value="FLAVIN-DEPENDENT THYMIDYLATE SYNTHASE"/>
    <property type="match status" value="1"/>
</dbReference>
<dbReference type="GO" id="GO:0050660">
    <property type="term" value="F:flavin adenine dinucleotide binding"/>
    <property type="evidence" value="ECO:0007669"/>
    <property type="project" value="InterPro"/>
</dbReference>
<dbReference type="InterPro" id="IPR036098">
    <property type="entry name" value="Thymidylate_synthase_ThyX_sf"/>
</dbReference>
<reference evidence="1 2" key="2">
    <citation type="journal article" date="2012" name="PLoS Genet.">
        <title>Viral evasion of a bacterial suicide system by RNA-based molecular mimicry enables infectious altruism.</title>
        <authorList>
            <person name="Blower T.R."/>
            <person name="Evans T.J."/>
            <person name="Przybilski R."/>
            <person name="Fineran P.C."/>
            <person name="Salmond G.P."/>
        </authorList>
    </citation>
    <scope>NUCLEOTIDE SEQUENCE [LARGE SCALE GENOMIC DNA]</scope>
</reference>
<organism evidence="1 2">
    <name type="scientific">Pectobacterium phage phiTE</name>
    <dbReference type="NCBI Taxonomy" id="1116482"/>
    <lineage>
        <taxon>Viruses</taxon>
        <taxon>Duplodnaviria</taxon>
        <taxon>Heunggongvirae</taxon>
        <taxon>Uroviricota</taxon>
        <taxon>Caudoviricetes</taxon>
        <taxon>Vequintavirinae</taxon>
        <taxon>Certrevirus</taxon>
        <taxon>Certrevirus phiTE</taxon>
    </lineage>
</organism>
<dbReference type="CDD" id="cd20175">
    <property type="entry name" value="ThyX"/>
    <property type="match status" value="1"/>
</dbReference>
<accession>K9L572</accession>
<dbReference type="InterPro" id="IPR003669">
    <property type="entry name" value="Thymidylate_synthase_ThyX"/>
</dbReference>
<dbReference type="Pfam" id="PF02511">
    <property type="entry name" value="Thy1"/>
    <property type="match status" value="1"/>
</dbReference>
<dbReference type="Proteomes" id="UP000010999">
    <property type="component" value="Segment"/>
</dbReference>
<dbReference type="GO" id="GO:0070402">
    <property type="term" value="F:NADPH binding"/>
    <property type="evidence" value="ECO:0007669"/>
    <property type="project" value="TreeGrafter"/>
</dbReference>
<dbReference type="GO" id="GO:0050797">
    <property type="term" value="F:thymidylate synthase (FAD) activity"/>
    <property type="evidence" value="ECO:0007669"/>
    <property type="project" value="InterPro"/>
</dbReference>
<dbReference type="SUPFAM" id="SSF69796">
    <property type="entry name" value="Thymidylate synthase-complementing protein Thy1"/>
    <property type="match status" value="1"/>
</dbReference>
<keyword evidence="2" id="KW-1185">Reference proteome</keyword>
<dbReference type="KEGG" id="vg:14515354"/>
<dbReference type="NCBIfam" id="TIGR02170">
    <property type="entry name" value="thyX"/>
    <property type="match status" value="1"/>
</dbReference>
<dbReference type="PROSITE" id="PS51331">
    <property type="entry name" value="THYX"/>
    <property type="match status" value="1"/>
</dbReference>
<gene>
    <name evidence="1" type="ORF">phiTE_159</name>
</gene>
<dbReference type="PANTHER" id="PTHR34934">
    <property type="entry name" value="FLAVIN-DEPENDENT THYMIDYLATE SYNTHASE"/>
    <property type="match status" value="1"/>
</dbReference>
<reference evidence="2" key="1">
    <citation type="submission" date="2011-11" db="EMBL/GenBank/DDBJ databases">
        <title>Escape from toxin-antitoxin mediated abortive infection can occur by recombination within a generalized transducing phage of Pectobacterium atrosepticum.</title>
        <authorList>
            <person name="Blower T.R."/>
            <person name="Evans T.J."/>
            <person name="Przybilski R."/>
            <person name="Fineran P.C."/>
            <person name="Salmond G.P.C."/>
        </authorList>
    </citation>
    <scope>NUCLEOTIDE SEQUENCE [LARGE SCALE GENOMIC DNA]</scope>
</reference>
<dbReference type="EMBL" id="JQ015307">
    <property type="protein sequence ID" value="AEZ66325.1"/>
    <property type="molecule type" value="Genomic_DNA"/>
</dbReference>
<protein>
    <submittedName>
        <fullName evidence="1">Thymidylate synthase</fullName>
    </submittedName>
</protein>
<dbReference type="GeneID" id="14515354"/>
<evidence type="ECO:0000313" key="2">
    <source>
        <dbReference type="Proteomes" id="UP000010999"/>
    </source>
</evidence>
<evidence type="ECO:0000313" key="1">
    <source>
        <dbReference type="EMBL" id="AEZ66325.1"/>
    </source>
</evidence>
<dbReference type="OrthoDB" id="8223at10239"/>
<sequence>MFADMSVEYVDHMGSDVNVVNAARVSFAKEVKEVDVEKDKKLINYLAKHNHWSPLAHTSVSIRVKAPIFMARQFVKHQIGLVWNEESRRYIDDTPEFYLPSVWRGRPVNAKQGSSEETIETGFFQSSGGEMKISEMAELFVEDALTVYEDLLSSGVAPEQARMFLPQNTMTNWIWTGSLVAFARVCKLRLDAHAQVEAQELAQKIHDVVAPLYPLSWEALMTHTRA</sequence>
<dbReference type="Gene3D" id="3.30.1360.170">
    <property type="match status" value="1"/>
</dbReference>
<dbReference type="GO" id="GO:0006231">
    <property type="term" value="P:dTMP biosynthetic process"/>
    <property type="evidence" value="ECO:0007669"/>
    <property type="project" value="InterPro"/>
</dbReference>
<dbReference type="GO" id="GO:0004799">
    <property type="term" value="F:thymidylate synthase activity"/>
    <property type="evidence" value="ECO:0007669"/>
    <property type="project" value="TreeGrafter"/>
</dbReference>
<proteinExistence type="predicted"/>
<dbReference type="RefSeq" id="YP_007392621.1">
    <property type="nucleotide sequence ID" value="NC_020201.1"/>
</dbReference>